<dbReference type="GO" id="GO:0005737">
    <property type="term" value="C:cytoplasm"/>
    <property type="evidence" value="ECO:0007669"/>
    <property type="project" value="UniProtKB-SubCell"/>
</dbReference>
<dbReference type="InterPro" id="IPR003783">
    <property type="entry name" value="Regulatory_RecX"/>
</dbReference>
<accession>A0A2U1D1X1</accession>
<dbReference type="HAMAP" id="MF_01114">
    <property type="entry name" value="RecX"/>
    <property type="match status" value="1"/>
</dbReference>
<dbReference type="InterPro" id="IPR053925">
    <property type="entry name" value="RecX_HTH_3rd"/>
</dbReference>
<dbReference type="Gene3D" id="1.10.10.10">
    <property type="entry name" value="Winged helix-like DNA-binding domain superfamily/Winged helix DNA-binding domain"/>
    <property type="match status" value="3"/>
</dbReference>
<gene>
    <name evidence="5" type="primary">recX</name>
    <name evidence="9" type="ORF">C8D92_101521</name>
</gene>
<dbReference type="RefSeq" id="WP_116918330.1">
    <property type="nucleotide sequence ID" value="NZ_QEKQ01000001.1"/>
</dbReference>
<keyword evidence="4 5" id="KW-0963">Cytoplasm</keyword>
<evidence type="ECO:0000256" key="5">
    <source>
        <dbReference type="HAMAP-Rule" id="MF_01114"/>
    </source>
</evidence>
<protein>
    <recommendedName>
        <fullName evidence="3 5">Regulatory protein RecX</fullName>
    </recommendedName>
</protein>
<dbReference type="GO" id="GO:0006282">
    <property type="term" value="P:regulation of DNA repair"/>
    <property type="evidence" value="ECO:0007669"/>
    <property type="project" value="UniProtKB-UniRule"/>
</dbReference>
<evidence type="ECO:0000313" key="9">
    <source>
        <dbReference type="EMBL" id="PVY79308.1"/>
    </source>
</evidence>
<dbReference type="InterPro" id="IPR036388">
    <property type="entry name" value="WH-like_DNA-bd_sf"/>
</dbReference>
<dbReference type="Pfam" id="PF02631">
    <property type="entry name" value="RecX_HTH2"/>
    <property type="match status" value="1"/>
</dbReference>
<name>A0A2U1D1X1_9GAMM</name>
<evidence type="ECO:0000256" key="4">
    <source>
        <dbReference type="ARBA" id="ARBA00022490"/>
    </source>
</evidence>
<dbReference type="OrthoDB" id="7066780at2"/>
<feature type="domain" description="RecX third three-helical" evidence="7">
    <location>
        <begin position="110"/>
        <end position="154"/>
    </location>
</feature>
<reference evidence="9 10" key="1">
    <citation type="submission" date="2018-04" db="EMBL/GenBank/DDBJ databases">
        <title>Genomic Encyclopedia of Type Strains, Phase IV (KMG-IV): sequencing the most valuable type-strain genomes for metagenomic binning, comparative biology and taxonomic classification.</title>
        <authorList>
            <person name="Goeker M."/>
        </authorList>
    </citation>
    <scope>NUCLEOTIDE SEQUENCE [LARGE SCALE GENOMIC DNA]</scope>
    <source>
        <strain evidence="9 10">DSM 28688</strain>
    </source>
</reference>
<evidence type="ECO:0000313" key="10">
    <source>
        <dbReference type="Proteomes" id="UP000245887"/>
    </source>
</evidence>
<dbReference type="InterPro" id="IPR053924">
    <property type="entry name" value="RecX_HTH_2nd"/>
</dbReference>
<evidence type="ECO:0000259" key="6">
    <source>
        <dbReference type="Pfam" id="PF02631"/>
    </source>
</evidence>
<comment type="subcellular location">
    <subcellularLocation>
        <location evidence="1 5">Cytoplasm</location>
    </subcellularLocation>
</comment>
<dbReference type="PANTHER" id="PTHR33602:SF1">
    <property type="entry name" value="REGULATORY PROTEIN RECX FAMILY PROTEIN"/>
    <property type="match status" value="1"/>
</dbReference>
<dbReference type="Proteomes" id="UP000245887">
    <property type="component" value="Unassembled WGS sequence"/>
</dbReference>
<feature type="domain" description="RecX first three-helical" evidence="8">
    <location>
        <begin position="18"/>
        <end position="54"/>
    </location>
</feature>
<evidence type="ECO:0000259" key="7">
    <source>
        <dbReference type="Pfam" id="PF21981"/>
    </source>
</evidence>
<evidence type="ECO:0000256" key="2">
    <source>
        <dbReference type="ARBA" id="ARBA00009695"/>
    </source>
</evidence>
<dbReference type="PANTHER" id="PTHR33602">
    <property type="entry name" value="REGULATORY PROTEIN RECX FAMILY PROTEIN"/>
    <property type="match status" value="1"/>
</dbReference>
<sequence length="162" mass="18482">MAGISDSGDGEDVEHRLRSTALKMLARREHSRQEMFFKLIRRRFPEAVIDSVLTDFEAQGWLDDARFAEVYARQRRELNYGPLRIESELQQRGIGFVPEELKAMSDGDWVAHALDARKRRFGVGAQALEWDSKVRQARFLAQRGFTGEQAERALAVTAEGAE</sequence>
<organism evidence="9 10">
    <name type="scientific">Tamilnaduibacter salinus</name>
    <dbReference type="NCBI Taxonomy" id="1484056"/>
    <lineage>
        <taxon>Bacteria</taxon>
        <taxon>Pseudomonadati</taxon>
        <taxon>Pseudomonadota</taxon>
        <taxon>Gammaproteobacteria</taxon>
        <taxon>Pseudomonadales</taxon>
        <taxon>Marinobacteraceae</taxon>
        <taxon>Tamilnaduibacter</taxon>
    </lineage>
</organism>
<comment type="function">
    <text evidence="5">Modulates RecA activity.</text>
</comment>
<evidence type="ECO:0000259" key="8">
    <source>
        <dbReference type="Pfam" id="PF21982"/>
    </source>
</evidence>
<comment type="caution">
    <text evidence="9">The sequence shown here is derived from an EMBL/GenBank/DDBJ whole genome shotgun (WGS) entry which is preliminary data.</text>
</comment>
<evidence type="ECO:0000256" key="3">
    <source>
        <dbReference type="ARBA" id="ARBA00018111"/>
    </source>
</evidence>
<dbReference type="EMBL" id="QEKQ01000001">
    <property type="protein sequence ID" value="PVY79308.1"/>
    <property type="molecule type" value="Genomic_DNA"/>
</dbReference>
<feature type="domain" description="RecX second three-helical" evidence="6">
    <location>
        <begin position="63"/>
        <end position="94"/>
    </location>
</feature>
<dbReference type="Pfam" id="PF21982">
    <property type="entry name" value="RecX_HTH1"/>
    <property type="match status" value="1"/>
</dbReference>
<comment type="similarity">
    <text evidence="2 5">Belongs to the RecX family.</text>
</comment>
<dbReference type="AlphaFoldDB" id="A0A2U1D1X1"/>
<dbReference type="InterPro" id="IPR053926">
    <property type="entry name" value="RecX_HTH_1st"/>
</dbReference>
<proteinExistence type="inferred from homology"/>
<dbReference type="Pfam" id="PF21981">
    <property type="entry name" value="RecX_HTH3"/>
    <property type="match status" value="1"/>
</dbReference>
<evidence type="ECO:0000256" key="1">
    <source>
        <dbReference type="ARBA" id="ARBA00004496"/>
    </source>
</evidence>